<dbReference type="eggNOG" id="COG2220">
    <property type="taxonomic scope" value="Bacteria"/>
</dbReference>
<dbReference type="SUPFAM" id="SSF56281">
    <property type="entry name" value="Metallo-hydrolase/oxidoreductase"/>
    <property type="match status" value="1"/>
</dbReference>
<accession>E0E1Z3</accession>
<evidence type="ECO:0000313" key="2">
    <source>
        <dbReference type="Proteomes" id="UP000003244"/>
    </source>
</evidence>
<dbReference type="AlphaFoldDB" id="E0E1Z3"/>
<dbReference type="RefSeq" id="WP_007788666.1">
    <property type="nucleotide sequence ID" value="NZ_ADGQ01000027.1"/>
</dbReference>
<dbReference type="STRING" id="596315.HMPREF0634_1177"/>
<organism evidence="1 2">
    <name type="scientific">Peptostreptococcus stomatis DSM 17678</name>
    <dbReference type="NCBI Taxonomy" id="596315"/>
    <lineage>
        <taxon>Bacteria</taxon>
        <taxon>Bacillati</taxon>
        <taxon>Bacillota</taxon>
        <taxon>Clostridia</taxon>
        <taxon>Peptostreptococcales</taxon>
        <taxon>Peptostreptococcaceae</taxon>
        <taxon>Peptostreptococcus</taxon>
    </lineage>
</organism>
<dbReference type="PANTHER" id="PTHR42967">
    <property type="entry name" value="METAL DEPENDENT HYDROLASE"/>
    <property type="match status" value="1"/>
</dbReference>
<dbReference type="EMBL" id="ADGQ01000027">
    <property type="protein sequence ID" value="EFM65088.1"/>
    <property type="molecule type" value="Genomic_DNA"/>
</dbReference>
<keyword evidence="2" id="KW-1185">Reference proteome</keyword>
<dbReference type="PANTHER" id="PTHR42967:SF1">
    <property type="entry name" value="MBL FOLD METALLO-HYDROLASE"/>
    <property type="match status" value="1"/>
</dbReference>
<evidence type="ECO:0008006" key="3">
    <source>
        <dbReference type="Google" id="ProtNLM"/>
    </source>
</evidence>
<sequence length="232" mass="27574">MNLKYIYHSGFLLELDTAYMLFDYYKGDIPRLDKDKKLYVFISHGHGDHFNEDVFDLFRDHKDVEYILSNDVVPKRQEDADKSYSLEPNKEYYFGELGVETYLSTDLGLAFMISYKGKTIYHAGDLNWWTWVGFETEEEFEELTKNFKNEIGKMEGKEIDLAMVPLDPRQAERFDWGMKYFIEKTKPRHLVPMHCWNKFTVIDKFRNKHRDLLGDIDLVDTHKIPAQGIELD</sequence>
<dbReference type="GeneID" id="84800235"/>
<comment type="caution">
    <text evidence="1">The sequence shown here is derived from an EMBL/GenBank/DDBJ whole genome shotgun (WGS) entry which is preliminary data.</text>
</comment>
<gene>
    <name evidence="1" type="ORF">HMPREF0634_1177</name>
</gene>
<dbReference type="InterPro" id="IPR036866">
    <property type="entry name" value="RibonucZ/Hydroxyglut_hydro"/>
</dbReference>
<proteinExistence type="predicted"/>
<name>E0E1Z3_9FIRM</name>
<protein>
    <recommendedName>
        <fullName evidence="3">Metallo-beta-lactamase domain-containing protein</fullName>
    </recommendedName>
</protein>
<dbReference type="OrthoDB" id="36975at2"/>
<evidence type="ECO:0000313" key="1">
    <source>
        <dbReference type="EMBL" id="EFM65088.1"/>
    </source>
</evidence>
<reference evidence="1 2" key="1">
    <citation type="submission" date="2010-08" db="EMBL/GenBank/DDBJ databases">
        <authorList>
            <person name="Harkins D.M."/>
            <person name="Madupu R."/>
            <person name="Durkin A.S."/>
            <person name="Torralba M."/>
            <person name="Methe B."/>
            <person name="Sutton G.G."/>
            <person name="Nelson K.E."/>
        </authorList>
    </citation>
    <scope>NUCLEOTIDE SEQUENCE [LARGE SCALE GENOMIC DNA]</scope>
    <source>
        <strain evidence="1 2">DSM 17678</strain>
    </source>
</reference>
<dbReference type="Gene3D" id="3.60.15.10">
    <property type="entry name" value="Ribonuclease Z/Hydroxyacylglutathione hydrolase-like"/>
    <property type="match status" value="1"/>
</dbReference>
<dbReference type="Proteomes" id="UP000003244">
    <property type="component" value="Unassembled WGS sequence"/>
</dbReference>